<keyword evidence="5" id="KW-1185">Reference proteome</keyword>
<organism evidence="4 5">
    <name type="scientific">Rhododendron griersonianum</name>
    <dbReference type="NCBI Taxonomy" id="479676"/>
    <lineage>
        <taxon>Eukaryota</taxon>
        <taxon>Viridiplantae</taxon>
        <taxon>Streptophyta</taxon>
        <taxon>Embryophyta</taxon>
        <taxon>Tracheophyta</taxon>
        <taxon>Spermatophyta</taxon>
        <taxon>Magnoliopsida</taxon>
        <taxon>eudicotyledons</taxon>
        <taxon>Gunneridae</taxon>
        <taxon>Pentapetalae</taxon>
        <taxon>asterids</taxon>
        <taxon>Ericales</taxon>
        <taxon>Ericaceae</taxon>
        <taxon>Ericoideae</taxon>
        <taxon>Rhodoreae</taxon>
        <taxon>Rhododendron</taxon>
    </lineage>
</organism>
<feature type="region of interest" description="Disordered" evidence="2">
    <location>
        <begin position="821"/>
        <end position="878"/>
    </location>
</feature>
<gene>
    <name evidence="4" type="ORF">RHGRI_008751</name>
</gene>
<dbReference type="InterPro" id="IPR056142">
    <property type="entry name" value="DUF7725"/>
</dbReference>
<protein>
    <recommendedName>
        <fullName evidence="3">DUF7725 domain-containing protein</fullName>
    </recommendedName>
</protein>
<dbReference type="AlphaFoldDB" id="A0AAV6L1G4"/>
<feature type="compositionally biased region" description="Polar residues" evidence="2">
    <location>
        <begin position="781"/>
        <end position="808"/>
    </location>
</feature>
<feature type="region of interest" description="Disordered" evidence="2">
    <location>
        <begin position="345"/>
        <end position="394"/>
    </location>
</feature>
<dbReference type="Pfam" id="PF24851">
    <property type="entry name" value="DUF7725"/>
    <property type="match status" value="1"/>
</dbReference>
<feature type="compositionally biased region" description="Polar residues" evidence="2">
    <location>
        <begin position="599"/>
        <end position="611"/>
    </location>
</feature>
<dbReference type="PANTHER" id="PTHR35766:SF1">
    <property type="entry name" value="OS08G0543600 PROTEIN"/>
    <property type="match status" value="1"/>
</dbReference>
<reference evidence="4" key="1">
    <citation type="submission" date="2020-08" db="EMBL/GenBank/DDBJ databases">
        <title>Plant Genome Project.</title>
        <authorList>
            <person name="Zhang R.-G."/>
        </authorList>
    </citation>
    <scope>NUCLEOTIDE SEQUENCE</scope>
    <source>
        <strain evidence="4">WSP0</strain>
        <tissue evidence="4">Leaf</tissue>
    </source>
</reference>
<feature type="compositionally biased region" description="Low complexity" evidence="2">
    <location>
        <begin position="854"/>
        <end position="863"/>
    </location>
</feature>
<feature type="region of interest" description="Disordered" evidence="2">
    <location>
        <begin position="770"/>
        <end position="808"/>
    </location>
</feature>
<evidence type="ECO:0000256" key="1">
    <source>
        <dbReference type="SAM" id="Coils"/>
    </source>
</evidence>
<dbReference type="PANTHER" id="PTHR35766">
    <property type="entry name" value="OS08G0543600 PROTEIN"/>
    <property type="match status" value="1"/>
</dbReference>
<feature type="compositionally biased region" description="Polar residues" evidence="2">
    <location>
        <begin position="828"/>
        <end position="840"/>
    </location>
</feature>
<feature type="domain" description="DUF7725" evidence="3">
    <location>
        <begin position="658"/>
        <end position="730"/>
    </location>
</feature>
<accession>A0AAV6L1G4</accession>
<feature type="compositionally biased region" description="Polar residues" evidence="2">
    <location>
        <begin position="356"/>
        <end position="394"/>
    </location>
</feature>
<feature type="coiled-coil region" evidence="1">
    <location>
        <begin position="115"/>
        <end position="267"/>
    </location>
</feature>
<dbReference type="EMBL" id="JACTNZ010000003">
    <property type="protein sequence ID" value="KAG5558910.1"/>
    <property type="molecule type" value="Genomic_DNA"/>
</dbReference>
<feature type="region of interest" description="Disordered" evidence="2">
    <location>
        <begin position="579"/>
        <end position="611"/>
    </location>
</feature>
<feature type="compositionally biased region" description="Basic and acidic residues" evidence="2">
    <location>
        <begin position="345"/>
        <end position="355"/>
    </location>
</feature>
<sequence length="948" mass="105073">MKIKLRDPLADATEQHRVLLKPIRLQALNLTKGSSVGRRNWSERRVLIPMEAAAASVAAAARGVSLPMPSSQPSRKEWRIVSEQSVRNLTNEVQQGREPADVDFCSITIDGSSENDVLQHRLHNVARQREELQHMEMELRAQMIARSEMIQMQNSFDAQIKEQSNSNVKLQEQLHEMEQKIREMERKMEEKDRELHAIKLDTEAAWAKEDLLREQSKELQTFRRERDNSEAEKAQHVKQIHDFQEHIQEKERQFLELQEQHRVAQETILYRDEQLRDAQGWIARLQEMDALQSTTNLYSLQAELRERTEQYHQLWIGCQRQFAEMERLHAHTIQQLQLELADARERSGTYPDETHISQTNSKDSSQFGQNNGNQLDVNGSIMPSTNSGGLPTGNSENVSSFVSTGNASTEANHVHGVAISPTSLLGMPTYLPPGQVTALHQFVMHQQGVPHSVPSHVAQSHVGHFQSVPLQHWQNQQASPDGSQVPTQNQYPPSQTDQSLLRSDTNYDYEVSANGQAIHSEYLDIHSSQGMEPDTVIRPTAEEGQVDKSYLVAPQPQQSLQHISSQFHDALRLDTLSQNSETKEKSITTSTNHGLEGQGFTTEQESSANTPLSETSINHVDLSEATMNNPTGGFLSEAFVSSGPKNIPTIGTASEIVLLDERSLLACVVRTIPPGSSGRIRISSTLPNRLGKMLAPLHWHDYKKKYGKLDDFVAGHPELFLIEGDFIQLREGAQEIIAATAAVAKIAAAAKTVSPPYASLLPSVAVTPMAQSHRPKRVPSIDSNSVRSAADNPSQLSVPNQHSNGVSLNAGSISNVRILSKPKDQLDVNGNESRPGQSSMLMAVGNGANHDRSGLGSSVSKGSSHARPSANLVGKQQGRATAVASNSRRYYAVARLFCIFLELSSVLMSIPHEPVKLYGTEMETCWKVVQGPANLSLEVIFDLVVGQP</sequence>
<dbReference type="Proteomes" id="UP000823749">
    <property type="component" value="Chromosome 3"/>
</dbReference>
<evidence type="ECO:0000256" key="2">
    <source>
        <dbReference type="SAM" id="MobiDB-lite"/>
    </source>
</evidence>
<proteinExistence type="predicted"/>
<name>A0AAV6L1G4_9ERIC</name>
<keyword evidence="1" id="KW-0175">Coiled coil</keyword>
<comment type="caution">
    <text evidence="4">The sequence shown here is derived from an EMBL/GenBank/DDBJ whole genome shotgun (WGS) entry which is preliminary data.</text>
</comment>
<feature type="region of interest" description="Disordered" evidence="2">
    <location>
        <begin position="474"/>
        <end position="500"/>
    </location>
</feature>
<evidence type="ECO:0000313" key="4">
    <source>
        <dbReference type="EMBL" id="KAG5558910.1"/>
    </source>
</evidence>
<evidence type="ECO:0000259" key="3">
    <source>
        <dbReference type="Pfam" id="PF24851"/>
    </source>
</evidence>
<evidence type="ECO:0000313" key="5">
    <source>
        <dbReference type="Proteomes" id="UP000823749"/>
    </source>
</evidence>